<name>A0ABP4GQS1_9PSEU</name>
<protein>
    <submittedName>
        <fullName evidence="1">Uncharacterized protein</fullName>
    </submittedName>
</protein>
<evidence type="ECO:0000313" key="2">
    <source>
        <dbReference type="Proteomes" id="UP001500653"/>
    </source>
</evidence>
<dbReference type="Proteomes" id="UP001500653">
    <property type="component" value="Unassembled WGS sequence"/>
</dbReference>
<accession>A0ABP4GQS1</accession>
<evidence type="ECO:0000313" key="1">
    <source>
        <dbReference type="EMBL" id="GAA1234625.1"/>
    </source>
</evidence>
<sequence>MLGESAVPAGEIAPRHIRVGVLREVRETGQLDDAVVGLVGQPHLAGIEFHFAQRREDVGLVAREEELRLPGVDQRIRERSQWDLEQLGMQARVELVDELAVFRGR</sequence>
<organism evidence="1 2">
    <name type="scientific">Prauserella halophila</name>
    <dbReference type="NCBI Taxonomy" id="185641"/>
    <lineage>
        <taxon>Bacteria</taxon>
        <taxon>Bacillati</taxon>
        <taxon>Actinomycetota</taxon>
        <taxon>Actinomycetes</taxon>
        <taxon>Pseudonocardiales</taxon>
        <taxon>Pseudonocardiaceae</taxon>
        <taxon>Prauserella</taxon>
    </lineage>
</organism>
<keyword evidence="2" id="KW-1185">Reference proteome</keyword>
<comment type="caution">
    <text evidence="1">The sequence shown here is derived from an EMBL/GenBank/DDBJ whole genome shotgun (WGS) entry which is preliminary data.</text>
</comment>
<dbReference type="EMBL" id="BAAALN010000005">
    <property type="protein sequence ID" value="GAA1234625.1"/>
    <property type="molecule type" value="Genomic_DNA"/>
</dbReference>
<proteinExistence type="predicted"/>
<gene>
    <name evidence="1" type="ORF">GCM10009676_17950</name>
</gene>
<reference evidence="2" key="1">
    <citation type="journal article" date="2019" name="Int. J. Syst. Evol. Microbiol.">
        <title>The Global Catalogue of Microorganisms (GCM) 10K type strain sequencing project: providing services to taxonomists for standard genome sequencing and annotation.</title>
        <authorList>
            <consortium name="The Broad Institute Genomics Platform"/>
            <consortium name="The Broad Institute Genome Sequencing Center for Infectious Disease"/>
            <person name="Wu L."/>
            <person name="Ma J."/>
        </authorList>
    </citation>
    <scope>NUCLEOTIDE SEQUENCE [LARGE SCALE GENOMIC DNA]</scope>
    <source>
        <strain evidence="2">JCM 13023</strain>
    </source>
</reference>